<evidence type="ECO:0000256" key="3">
    <source>
        <dbReference type="ARBA" id="ARBA00022475"/>
    </source>
</evidence>
<keyword evidence="4" id="KW-0547">Nucleotide-binding</keyword>
<dbReference type="CDD" id="cd03257">
    <property type="entry name" value="ABC_NikE_OppD_transporters"/>
    <property type="match status" value="1"/>
</dbReference>
<evidence type="ECO:0000256" key="2">
    <source>
        <dbReference type="ARBA" id="ARBA00022448"/>
    </source>
</evidence>
<evidence type="ECO:0000256" key="6">
    <source>
        <dbReference type="ARBA" id="ARBA00023136"/>
    </source>
</evidence>
<reference evidence="8" key="1">
    <citation type="submission" date="2018-05" db="EMBL/GenBank/DDBJ databases">
        <authorList>
            <person name="Lanie J.A."/>
            <person name="Ng W.-L."/>
            <person name="Kazmierczak K.M."/>
            <person name="Andrzejewski T.M."/>
            <person name="Davidsen T.M."/>
            <person name="Wayne K.J."/>
            <person name="Tettelin H."/>
            <person name="Glass J.I."/>
            <person name="Rusch D."/>
            <person name="Podicherti R."/>
            <person name="Tsui H.-C.T."/>
            <person name="Winkler M.E."/>
        </authorList>
    </citation>
    <scope>NUCLEOTIDE SEQUENCE</scope>
</reference>
<dbReference type="PROSITE" id="PS00211">
    <property type="entry name" value="ABC_TRANSPORTER_1"/>
    <property type="match status" value="1"/>
</dbReference>
<dbReference type="PANTHER" id="PTHR43297:SF2">
    <property type="entry name" value="DIPEPTIDE TRANSPORT ATP-BINDING PROTEIN DPPD"/>
    <property type="match status" value="1"/>
</dbReference>
<dbReference type="AlphaFoldDB" id="A0A381XNL0"/>
<feature type="domain" description="ABC transporter" evidence="7">
    <location>
        <begin position="4"/>
        <end position="251"/>
    </location>
</feature>
<evidence type="ECO:0000256" key="1">
    <source>
        <dbReference type="ARBA" id="ARBA00004202"/>
    </source>
</evidence>
<protein>
    <recommendedName>
        <fullName evidence="7">ABC transporter domain-containing protein</fullName>
    </recommendedName>
</protein>
<dbReference type="InterPro" id="IPR050388">
    <property type="entry name" value="ABC_Ni/Peptide_Import"/>
</dbReference>
<name>A0A381XNL0_9ZZZZ</name>
<keyword evidence="3" id="KW-1003">Cell membrane</keyword>
<evidence type="ECO:0000256" key="4">
    <source>
        <dbReference type="ARBA" id="ARBA00022741"/>
    </source>
</evidence>
<dbReference type="PANTHER" id="PTHR43297">
    <property type="entry name" value="OLIGOPEPTIDE TRANSPORT ATP-BINDING PROTEIN APPD"/>
    <property type="match status" value="1"/>
</dbReference>
<dbReference type="InterPro" id="IPR027417">
    <property type="entry name" value="P-loop_NTPase"/>
</dbReference>
<dbReference type="InterPro" id="IPR003593">
    <property type="entry name" value="AAA+_ATPase"/>
</dbReference>
<proteinExistence type="predicted"/>
<dbReference type="GO" id="GO:0005886">
    <property type="term" value="C:plasma membrane"/>
    <property type="evidence" value="ECO:0007669"/>
    <property type="project" value="UniProtKB-SubCell"/>
</dbReference>
<evidence type="ECO:0000256" key="5">
    <source>
        <dbReference type="ARBA" id="ARBA00022840"/>
    </source>
</evidence>
<accession>A0A381XNL0</accession>
<dbReference type="Pfam" id="PF00005">
    <property type="entry name" value="ABC_tran"/>
    <property type="match status" value="1"/>
</dbReference>
<dbReference type="SUPFAM" id="SSF52540">
    <property type="entry name" value="P-loop containing nucleoside triphosphate hydrolases"/>
    <property type="match status" value="1"/>
</dbReference>
<dbReference type="GO" id="GO:0016887">
    <property type="term" value="F:ATP hydrolysis activity"/>
    <property type="evidence" value="ECO:0007669"/>
    <property type="project" value="InterPro"/>
</dbReference>
<keyword evidence="5" id="KW-0067">ATP-binding</keyword>
<dbReference type="EMBL" id="UINC01015790">
    <property type="protein sequence ID" value="SVA66230.1"/>
    <property type="molecule type" value="Genomic_DNA"/>
</dbReference>
<gene>
    <name evidence="8" type="ORF">METZ01_LOCUS119084</name>
</gene>
<comment type="subcellular location">
    <subcellularLocation>
        <location evidence="1">Cell membrane</location>
        <topology evidence="1">Peripheral membrane protein</topology>
    </subcellularLocation>
</comment>
<evidence type="ECO:0000259" key="7">
    <source>
        <dbReference type="PROSITE" id="PS50893"/>
    </source>
</evidence>
<evidence type="ECO:0000313" key="8">
    <source>
        <dbReference type="EMBL" id="SVA66230.1"/>
    </source>
</evidence>
<dbReference type="PROSITE" id="PS50893">
    <property type="entry name" value="ABC_TRANSPORTER_2"/>
    <property type="match status" value="1"/>
</dbReference>
<dbReference type="SMART" id="SM00382">
    <property type="entry name" value="AAA"/>
    <property type="match status" value="1"/>
</dbReference>
<organism evidence="8">
    <name type="scientific">marine metagenome</name>
    <dbReference type="NCBI Taxonomy" id="408172"/>
    <lineage>
        <taxon>unclassified sequences</taxon>
        <taxon>metagenomes</taxon>
        <taxon>ecological metagenomes</taxon>
    </lineage>
</organism>
<dbReference type="InterPro" id="IPR017871">
    <property type="entry name" value="ABC_transporter-like_CS"/>
</dbReference>
<dbReference type="Gene3D" id="3.40.50.300">
    <property type="entry name" value="P-loop containing nucleotide triphosphate hydrolases"/>
    <property type="match status" value="1"/>
</dbReference>
<sequence>MLSIKNLRVRYSTDFGEIEALSGLNLTCGKEILGVVGESGSGKSSLGKAIMGLLPKRATVAADQMCFDGHDLLNRNEKVANMLRGRQVAMIFQDPHLALNPIMKIGSQISETYRRHLGYGSHAARKYGLEMLDAVHIEDPSLMWNSYPRELSGGMAQRAMIAMMLACSPEFLIADEPTSALDVLSRQAVLQTLNELVKLRGMGLLFISHDLGLISRFCDRVVIIRDGIDVETVSANGLENSTHSYTKALLAARPRLVSMESQSEQY</sequence>
<keyword evidence="2" id="KW-0813">Transport</keyword>
<dbReference type="GO" id="GO:0005524">
    <property type="term" value="F:ATP binding"/>
    <property type="evidence" value="ECO:0007669"/>
    <property type="project" value="UniProtKB-KW"/>
</dbReference>
<keyword evidence="6" id="KW-0472">Membrane</keyword>
<dbReference type="InterPro" id="IPR003439">
    <property type="entry name" value="ABC_transporter-like_ATP-bd"/>
</dbReference>